<reference evidence="1" key="1">
    <citation type="submission" date="2020-05" db="EMBL/GenBank/DDBJ databases">
        <authorList>
            <person name="Rincon C."/>
            <person name="Sanders R I."/>
            <person name="Robbins C."/>
            <person name="Chaturvedi A."/>
        </authorList>
    </citation>
    <scope>NUCLEOTIDE SEQUENCE</scope>
    <source>
        <strain evidence="1">CHB12</strain>
    </source>
</reference>
<dbReference type="Proteomes" id="UP000684084">
    <property type="component" value="Unassembled WGS sequence"/>
</dbReference>
<gene>
    <name evidence="1" type="ORF">CHRIB12_LOCUS15194</name>
</gene>
<dbReference type="EMBL" id="CAGKOT010000035">
    <property type="protein sequence ID" value="CAB5376132.1"/>
    <property type="molecule type" value="Genomic_DNA"/>
</dbReference>
<sequence>MTQLRPFKKDIRQIWRIYGKISRNYWLERYARLIPIEINNILKLKKMKMFNNEIKAAADTTTSNIPSRSNVWSHVSSRLSSPHVSSSQSGNLHLL</sequence>
<evidence type="ECO:0000313" key="2">
    <source>
        <dbReference type="Proteomes" id="UP000684084"/>
    </source>
</evidence>
<evidence type="ECO:0000313" key="1">
    <source>
        <dbReference type="EMBL" id="CAB5376132.1"/>
    </source>
</evidence>
<name>A0A916EC24_9GLOM</name>
<accession>A0A916EC24</accession>
<organism evidence="1 2">
    <name type="scientific">Rhizophagus irregularis</name>
    <dbReference type="NCBI Taxonomy" id="588596"/>
    <lineage>
        <taxon>Eukaryota</taxon>
        <taxon>Fungi</taxon>
        <taxon>Fungi incertae sedis</taxon>
        <taxon>Mucoromycota</taxon>
        <taxon>Glomeromycotina</taxon>
        <taxon>Glomeromycetes</taxon>
        <taxon>Glomerales</taxon>
        <taxon>Glomeraceae</taxon>
        <taxon>Rhizophagus</taxon>
    </lineage>
</organism>
<protein>
    <submittedName>
        <fullName evidence="1">Uncharacterized protein</fullName>
    </submittedName>
</protein>
<proteinExistence type="predicted"/>
<dbReference type="AlphaFoldDB" id="A0A916EC24"/>
<dbReference type="OrthoDB" id="2400928at2759"/>
<comment type="caution">
    <text evidence="1">The sequence shown here is derived from an EMBL/GenBank/DDBJ whole genome shotgun (WGS) entry which is preliminary data.</text>
</comment>